<dbReference type="SUPFAM" id="SSF53335">
    <property type="entry name" value="S-adenosyl-L-methionine-dependent methyltransferases"/>
    <property type="match status" value="1"/>
</dbReference>
<reference evidence="6" key="1">
    <citation type="submission" date="2020-01" db="EMBL/GenBank/DDBJ databases">
        <authorList>
            <consortium name="DOE Joint Genome Institute"/>
            <person name="Haridas S."/>
            <person name="Albert R."/>
            <person name="Binder M."/>
            <person name="Bloem J."/>
            <person name="Labutti K."/>
            <person name="Salamov A."/>
            <person name="Andreopoulos B."/>
            <person name="Baker S.E."/>
            <person name="Barry K."/>
            <person name="Bills G."/>
            <person name="Bluhm B.H."/>
            <person name="Cannon C."/>
            <person name="Castanera R."/>
            <person name="Culley D.E."/>
            <person name="Daum C."/>
            <person name="Ezra D."/>
            <person name="Gonzalez J.B."/>
            <person name="Henrissat B."/>
            <person name="Kuo A."/>
            <person name="Liang C."/>
            <person name="Lipzen A."/>
            <person name="Lutzoni F."/>
            <person name="Magnuson J."/>
            <person name="Mondo S."/>
            <person name="Nolan M."/>
            <person name="Ohm R."/>
            <person name="Pangilinan J."/>
            <person name="Park H.-J."/>
            <person name="Ramirez L."/>
            <person name="Alfaro M."/>
            <person name="Sun H."/>
            <person name="Tritt A."/>
            <person name="Yoshinaga Y."/>
            <person name="Zwiers L.-H."/>
            <person name="Turgeon B.G."/>
            <person name="Goodwin S.B."/>
            <person name="Spatafora J.W."/>
            <person name="Crous P.W."/>
            <person name="Grigoriev I.V."/>
        </authorList>
    </citation>
    <scope>NUCLEOTIDE SEQUENCE</scope>
    <source>
        <strain evidence="6">CBS 342.82</strain>
    </source>
</reference>
<organism evidence="6">
    <name type="scientific">Dissoconium aciculare CBS 342.82</name>
    <dbReference type="NCBI Taxonomy" id="1314786"/>
    <lineage>
        <taxon>Eukaryota</taxon>
        <taxon>Fungi</taxon>
        <taxon>Dikarya</taxon>
        <taxon>Ascomycota</taxon>
        <taxon>Pezizomycotina</taxon>
        <taxon>Dothideomycetes</taxon>
        <taxon>Dothideomycetidae</taxon>
        <taxon>Mycosphaerellales</taxon>
        <taxon>Dissoconiaceae</taxon>
        <taxon>Dissoconium</taxon>
    </lineage>
</organism>
<dbReference type="PANTHER" id="PTHR12176">
    <property type="entry name" value="SAM-DEPENDENT METHYLTRANSFERASE SUPERFAMILY PROTEIN"/>
    <property type="match status" value="1"/>
</dbReference>
<gene>
    <name evidence="6" type="ORF">K489DRAFT_326276</name>
</gene>
<dbReference type="InterPro" id="IPR051419">
    <property type="entry name" value="Lys/N-term_MeTrsfase_sf"/>
</dbReference>
<keyword evidence="3" id="KW-0808">Transferase</keyword>
<sequence length="214" mass="24756">MTRTKEDQKELAFAVYWDGRYTVSDGEQPTHEWFKNYSALQPFLTKVIFQDRAPEKNPRILHLGSGDSTVPYDLHKVGYKNQVCIDFSPVVVSLMGARMIPGIDWILGDVRDMQEIPTHSVDVAFDKGTMDAMIYGSPWSPPDDVKENARLYVREVSRVLADDGVFIWITFRQPIHVKPLLIQEDLWSVEVETLQENQYSFEYYAFILRKSKTS</sequence>
<protein>
    <recommendedName>
        <fullName evidence="4">Methyltransferase domain-containing protein</fullName>
    </recommendedName>
</protein>
<dbReference type="GO" id="GO:0032259">
    <property type="term" value="P:methylation"/>
    <property type="evidence" value="ECO:0007669"/>
    <property type="project" value="UniProtKB-KW"/>
</dbReference>
<name>A0A6J3LU10_9PEZI</name>
<feature type="domain" description="Methyltransferase" evidence="4">
    <location>
        <begin position="55"/>
        <end position="176"/>
    </location>
</feature>
<dbReference type="Gene3D" id="3.40.50.150">
    <property type="entry name" value="Vaccinia Virus protein VP39"/>
    <property type="match status" value="1"/>
</dbReference>
<evidence type="ECO:0000259" key="4">
    <source>
        <dbReference type="Pfam" id="PF13847"/>
    </source>
</evidence>
<evidence type="ECO:0000313" key="5">
    <source>
        <dbReference type="Proteomes" id="UP000504637"/>
    </source>
</evidence>
<dbReference type="Proteomes" id="UP000504637">
    <property type="component" value="Unplaced"/>
</dbReference>
<dbReference type="RefSeq" id="XP_033456311.1">
    <property type="nucleotide sequence ID" value="XM_033601893.1"/>
</dbReference>
<evidence type="ECO:0000256" key="2">
    <source>
        <dbReference type="ARBA" id="ARBA00022603"/>
    </source>
</evidence>
<dbReference type="OrthoDB" id="411785at2759"/>
<evidence type="ECO:0000256" key="3">
    <source>
        <dbReference type="ARBA" id="ARBA00022679"/>
    </source>
</evidence>
<comment type="similarity">
    <text evidence="1">Belongs to the methyltransferase superfamily.</text>
</comment>
<dbReference type="GeneID" id="54359693"/>
<proteinExistence type="inferred from homology"/>
<dbReference type="InterPro" id="IPR029063">
    <property type="entry name" value="SAM-dependent_MTases_sf"/>
</dbReference>
<keyword evidence="2" id="KW-0489">Methyltransferase</keyword>
<reference evidence="6" key="3">
    <citation type="submission" date="2025-08" db="UniProtKB">
        <authorList>
            <consortium name="RefSeq"/>
        </authorList>
    </citation>
    <scope>IDENTIFICATION</scope>
    <source>
        <strain evidence="6">CBS 342.82</strain>
    </source>
</reference>
<reference evidence="6" key="2">
    <citation type="submission" date="2020-04" db="EMBL/GenBank/DDBJ databases">
        <authorList>
            <consortium name="NCBI Genome Project"/>
        </authorList>
    </citation>
    <scope>NUCLEOTIDE SEQUENCE</scope>
    <source>
        <strain evidence="6">CBS 342.82</strain>
    </source>
</reference>
<dbReference type="AlphaFoldDB" id="A0A6J3LU10"/>
<dbReference type="InterPro" id="IPR025714">
    <property type="entry name" value="Methyltranfer_dom"/>
</dbReference>
<evidence type="ECO:0000313" key="6">
    <source>
        <dbReference type="RefSeq" id="XP_033456311.1"/>
    </source>
</evidence>
<dbReference type="Pfam" id="PF13847">
    <property type="entry name" value="Methyltransf_31"/>
    <property type="match status" value="1"/>
</dbReference>
<dbReference type="PANTHER" id="PTHR12176:SF80">
    <property type="entry name" value="EEF1A LYSINE METHYLTRANSFERASE 4"/>
    <property type="match status" value="1"/>
</dbReference>
<dbReference type="GO" id="GO:0008757">
    <property type="term" value="F:S-adenosylmethionine-dependent methyltransferase activity"/>
    <property type="evidence" value="ECO:0007669"/>
    <property type="project" value="InterPro"/>
</dbReference>
<evidence type="ECO:0000256" key="1">
    <source>
        <dbReference type="ARBA" id="ARBA00008361"/>
    </source>
</evidence>
<dbReference type="CDD" id="cd02440">
    <property type="entry name" value="AdoMet_MTases"/>
    <property type="match status" value="1"/>
</dbReference>
<keyword evidence="5" id="KW-1185">Reference proteome</keyword>
<accession>A0A6J3LU10</accession>